<reference evidence="2" key="1">
    <citation type="journal article" date="2007" name="Nature">
        <title>The grapevine genome sequence suggests ancestral hexaploidization in major angiosperm phyla.</title>
        <authorList>
            <consortium name="The French-Italian Public Consortium for Grapevine Genome Characterization."/>
            <person name="Jaillon O."/>
            <person name="Aury J.-M."/>
            <person name="Noel B."/>
            <person name="Policriti A."/>
            <person name="Clepet C."/>
            <person name="Casagrande A."/>
            <person name="Choisne N."/>
            <person name="Aubourg S."/>
            <person name="Vitulo N."/>
            <person name="Jubin C."/>
            <person name="Vezzi A."/>
            <person name="Legeai F."/>
            <person name="Hugueney P."/>
            <person name="Dasilva C."/>
            <person name="Horner D."/>
            <person name="Mica E."/>
            <person name="Jublot D."/>
            <person name="Poulain J."/>
            <person name="Bruyere C."/>
            <person name="Billault A."/>
            <person name="Segurens B."/>
            <person name="Gouyvenoux M."/>
            <person name="Ugarte E."/>
            <person name="Cattonaro F."/>
            <person name="Anthouard V."/>
            <person name="Vico V."/>
            <person name="Del Fabbro C."/>
            <person name="Alaux M."/>
            <person name="Di Gaspero G."/>
            <person name="Dumas V."/>
            <person name="Felice N."/>
            <person name="Paillard S."/>
            <person name="Juman I."/>
            <person name="Moroldo M."/>
            <person name="Scalabrin S."/>
            <person name="Canaguier A."/>
            <person name="Le Clainche I."/>
            <person name="Malacrida G."/>
            <person name="Durand E."/>
            <person name="Pesole G."/>
            <person name="Laucou V."/>
            <person name="Chatelet P."/>
            <person name="Merdinoglu D."/>
            <person name="Delledonne M."/>
            <person name="Pezzotti M."/>
            <person name="Lecharny A."/>
            <person name="Scarpelli C."/>
            <person name="Artiguenave F."/>
            <person name="Pe M.E."/>
            <person name="Valle G."/>
            <person name="Morgante M."/>
            <person name="Caboche M."/>
            <person name="Adam-Blondon A.-F."/>
            <person name="Weissenbach J."/>
            <person name="Quetier F."/>
            <person name="Wincker P."/>
        </authorList>
    </citation>
    <scope>NUCLEOTIDE SEQUENCE [LARGE SCALE GENOMIC DNA]</scope>
    <source>
        <strain evidence="2">cv. Pinot noir / PN40024</strain>
    </source>
</reference>
<dbReference type="PaxDb" id="29760-VIT_03s0017g02010.t01"/>
<accession>F6HTN8</accession>
<dbReference type="EMBL" id="FN596248">
    <property type="protein sequence ID" value="CCB58048.1"/>
    <property type="molecule type" value="Genomic_DNA"/>
</dbReference>
<name>F6HTN8_VITVI</name>
<sequence length="295" mass="34364">MVHGVRYVGVVTGWVLWVDDGYGIGDERKMVWKRRKKKVSRCGGVVMKLREANYGWQSRVLLHLVFRAICLRFGIQSHVLLRSTFRATSSFDIQSYVFIRRSEPSSLLSLTFRVTFSVSAFRAIIDFLFGVQSRMVILVFRAITHHPFWPSEPSLIFVQAFRAITHLLFGVQSRMVILVFKAITHLHSTFRAIASFISAFRAMFCFVRCSESHIRFDIQSHRLSSFRRSEPLLIFYLAFRAAWSSWYSEPLLIIHFGLQSHHLSLFRCSEPLLIFYLAFIAAWSSRYSESLLIFI</sequence>
<gene>
    <name evidence="1" type="ordered locus">VIT_03s0017g02010</name>
</gene>
<proteinExistence type="predicted"/>
<dbReference type="AlphaFoldDB" id="F6HTN8"/>
<dbReference type="STRING" id="29760.F6HTN8"/>
<evidence type="ECO:0000313" key="1">
    <source>
        <dbReference type="EMBL" id="CCB58048.1"/>
    </source>
</evidence>
<dbReference type="InParanoid" id="F6HTN8"/>
<evidence type="ECO:0000313" key="2">
    <source>
        <dbReference type="Proteomes" id="UP000009183"/>
    </source>
</evidence>
<dbReference type="Proteomes" id="UP000009183">
    <property type="component" value="Chromosome 3"/>
</dbReference>
<dbReference type="HOGENOM" id="CLU_944640_0_0_1"/>
<organism evidence="1 2">
    <name type="scientific">Vitis vinifera</name>
    <name type="common">Grape</name>
    <dbReference type="NCBI Taxonomy" id="29760"/>
    <lineage>
        <taxon>Eukaryota</taxon>
        <taxon>Viridiplantae</taxon>
        <taxon>Streptophyta</taxon>
        <taxon>Embryophyta</taxon>
        <taxon>Tracheophyta</taxon>
        <taxon>Spermatophyta</taxon>
        <taxon>Magnoliopsida</taxon>
        <taxon>eudicotyledons</taxon>
        <taxon>Gunneridae</taxon>
        <taxon>Pentapetalae</taxon>
        <taxon>rosids</taxon>
        <taxon>Vitales</taxon>
        <taxon>Vitaceae</taxon>
        <taxon>Viteae</taxon>
        <taxon>Vitis</taxon>
    </lineage>
</organism>
<keyword evidence="2" id="KW-1185">Reference proteome</keyword>
<protein>
    <submittedName>
        <fullName evidence="1">Uncharacterized protein</fullName>
    </submittedName>
</protein>